<accession>A0A1X7HQU5</accession>
<gene>
    <name evidence="2" type="ORF">SAMN02982917_0103</name>
</gene>
<dbReference type="Gene3D" id="3.40.630.30">
    <property type="match status" value="1"/>
</dbReference>
<organism evidence="2 3">
    <name type="scientific">Azospirillum oryzae</name>
    <dbReference type="NCBI Taxonomy" id="286727"/>
    <lineage>
        <taxon>Bacteria</taxon>
        <taxon>Pseudomonadati</taxon>
        <taxon>Pseudomonadota</taxon>
        <taxon>Alphaproteobacteria</taxon>
        <taxon>Rhodospirillales</taxon>
        <taxon>Azospirillaceae</taxon>
        <taxon>Azospirillum</taxon>
    </lineage>
</organism>
<proteinExistence type="predicted"/>
<name>A0A1X7HQU5_9PROT</name>
<evidence type="ECO:0000313" key="3">
    <source>
        <dbReference type="Proteomes" id="UP000192936"/>
    </source>
</evidence>
<evidence type="ECO:0000259" key="1">
    <source>
        <dbReference type="PROSITE" id="PS51186"/>
    </source>
</evidence>
<dbReference type="Proteomes" id="UP000192936">
    <property type="component" value="Unassembled WGS sequence"/>
</dbReference>
<dbReference type="EMBL" id="FXAK01000010">
    <property type="protein sequence ID" value="SMF91083.1"/>
    <property type="molecule type" value="Genomic_DNA"/>
</dbReference>
<keyword evidence="2" id="KW-0689">Ribosomal protein</keyword>
<evidence type="ECO:0000313" key="2">
    <source>
        <dbReference type="EMBL" id="SMF91083.1"/>
    </source>
</evidence>
<sequence>MTLVRQLLPKDSEEFRSLRLEALQRHPEAFGSSHAEEVDRPVSSFADWITGGYIVGGFVDGQLDATAGLLTSAKAKSRHKGMIWGVYVRENRRGSGLADAVMTTVLAHAEEQVEQVHLSVAATNKRAIGFYERLGFKPFGTEPRALKVDGIYIDELLMVKILRC</sequence>
<dbReference type="GO" id="GO:0005840">
    <property type="term" value="C:ribosome"/>
    <property type="evidence" value="ECO:0007669"/>
    <property type="project" value="UniProtKB-KW"/>
</dbReference>
<dbReference type="Pfam" id="PF00583">
    <property type="entry name" value="Acetyltransf_1"/>
    <property type="match status" value="1"/>
</dbReference>
<dbReference type="InterPro" id="IPR016181">
    <property type="entry name" value="Acyl_CoA_acyltransferase"/>
</dbReference>
<reference evidence="2 3" key="1">
    <citation type="submission" date="2017-04" db="EMBL/GenBank/DDBJ databases">
        <authorList>
            <person name="Afonso C.L."/>
            <person name="Miller P.J."/>
            <person name="Scott M.A."/>
            <person name="Spackman E."/>
            <person name="Goraichik I."/>
            <person name="Dimitrov K.M."/>
            <person name="Suarez D.L."/>
            <person name="Swayne D.E."/>
        </authorList>
    </citation>
    <scope>NUCLEOTIDE SEQUENCE [LARGE SCALE GENOMIC DNA]</scope>
    <source>
        <strain evidence="2 3">A2P</strain>
    </source>
</reference>
<dbReference type="AlphaFoldDB" id="A0A1X7HQU5"/>
<dbReference type="OrthoDB" id="9799092at2"/>
<protein>
    <submittedName>
        <fullName evidence="2">Ribosomal protein S18 acetylase RimI</fullName>
    </submittedName>
</protein>
<dbReference type="PROSITE" id="PS51186">
    <property type="entry name" value="GNAT"/>
    <property type="match status" value="1"/>
</dbReference>
<dbReference type="InterPro" id="IPR000182">
    <property type="entry name" value="GNAT_dom"/>
</dbReference>
<feature type="domain" description="N-acetyltransferase" evidence="1">
    <location>
        <begin position="2"/>
        <end position="163"/>
    </location>
</feature>
<dbReference type="STRING" id="286727.SAMN02982917_0103"/>
<dbReference type="SUPFAM" id="SSF55729">
    <property type="entry name" value="Acyl-CoA N-acyltransferases (Nat)"/>
    <property type="match status" value="1"/>
</dbReference>
<dbReference type="RefSeq" id="WP_085091927.1">
    <property type="nucleotide sequence ID" value="NZ_FXAK01000010.1"/>
</dbReference>
<dbReference type="PANTHER" id="PTHR43072">
    <property type="entry name" value="N-ACETYLTRANSFERASE"/>
    <property type="match status" value="1"/>
</dbReference>
<keyword evidence="2" id="KW-0687">Ribonucleoprotein</keyword>
<dbReference type="GO" id="GO:0016747">
    <property type="term" value="F:acyltransferase activity, transferring groups other than amino-acyl groups"/>
    <property type="evidence" value="ECO:0007669"/>
    <property type="project" value="InterPro"/>
</dbReference>